<dbReference type="Proteomes" id="UP000198211">
    <property type="component" value="Unassembled WGS sequence"/>
</dbReference>
<dbReference type="STRING" id="4795.A0A225W053"/>
<dbReference type="OrthoDB" id="62362at2759"/>
<name>A0A225W053_9STRA</name>
<proteinExistence type="predicted"/>
<protein>
    <submittedName>
        <fullName evidence="1">Uncharacterized protein</fullName>
    </submittedName>
</protein>
<accession>A0A225W053</accession>
<gene>
    <name evidence="1" type="ORF">PHMEG_00015972</name>
</gene>
<comment type="caution">
    <text evidence="1">The sequence shown here is derived from an EMBL/GenBank/DDBJ whole genome shotgun (WGS) entry which is preliminary data.</text>
</comment>
<dbReference type="AlphaFoldDB" id="A0A225W053"/>
<evidence type="ECO:0000313" key="2">
    <source>
        <dbReference type="Proteomes" id="UP000198211"/>
    </source>
</evidence>
<organism evidence="1 2">
    <name type="scientific">Phytophthora megakarya</name>
    <dbReference type="NCBI Taxonomy" id="4795"/>
    <lineage>
        <taxon>Eukaryota</taxon>
        <taxon>Sar</taxon>
        <taxon>Stramenopiles</taxon>
        <taxon>Oomycota</taxon>
        <taxon>Peronosporomycetes</taxon>
        <taxon>Peronosporales</taxon>
        <taxon>Peronosporaceae</taxon>
        <taxon>Phytophthora</taxon>
    </lineage>
</organism>
<keyword evidence="2" id="KW-1185">Reference proteome</keyword>
<dbReference type="EMBL" id="NBNE01002236">
    <property type="protein sequence ID" value="OWZ11063.1"/>
    <property type="molecule type" value="Genomic_DNA"/>
</dbReference>
<reference evidence="2" key="1">
    <citation type="submission" date="2017-03" db="EMBL/GenBank/DDBJ databases">
        <title>Phytopthora megakarya and P. palmivora, two closely related causual agents of cacao black pod achieved similar genome size and gene model numbers by different mechanisms.</title>
        <authorList>
            <person name="Ali S."/>
            <person name="Shao J."/>
            <person name="Larry D.J."/>
            <person name="Kronmiller B."/>
            <person name="Shen D."/>
            <person name="Strem M.D."/>
            <person name="Melnick R.L."/>
            <person name="Guiltinan M.J."/>
            <person name="Tyler B.M."/>
            <person name="Meinhardt L.W."/>
            <person name="Bailey B.A."/>
        </authorList>
    </citation>
    <scope>NUCLEOTIDE SEQUENCE [LARGE SCALE GENOMIC DNA]</scope>
    <source>
        <strain evidence="2">zdho120</strain>
    </source>
</reference>
<evidence type="ECO:0000313" key="1">
    <source>
        <dbReference type="EMBL" id="OWZ11063.1"/>
    </source>
</evidence>
<sequence>MVTSSGSKLTPDNSPKPIRMIEAWSKDKVVYIEWERTSTSDTNIWVLNTKLESQFGKDNG</sequence>